<dbReference type="Proteomes" id="UP000737018">
    <property type="component" value="Unassembled WGS sequence"/>
</dbReference>
<gene>
    <name evidence="2" type="ORF">CMV_012134</name>
</gene>
<dbReference type="AlphaFoldDB" id="A0A8J4RA19"/>
<dbReference type="EMBL" id="JRKL02001532">
    <property type="protein sequence ID" value="KAF3963489.1"/>
    <property type="molecule type" value="Genomic_DNA"/>
</dbReference>
<name>A0A8J4RA19_9ROSI</name>
<accession>A0A8J4RA19</accession>
<reference evidence="2" key="1">
    <citation type="submission" date="2020-03" db="EMBL/GenBank/DDBJ databases">
        <title>Castanea mollissima Vanexum genome sequencing.</title>
        <authorList>
            <person name="Staton M."/>
        </authorList>
    </citation>
    <scope>NUCLEOTIDE SEQUENCE</scope>
    <source>
        <tissue evidence="2">Leaf</tissue>
    </source>
</reference>
<sequence length="75" mass="8819">MLRRSTGFVLNRKPPFKREKGTAPFQSSRARRGGLELRVRACERERKTEVRKRHRDERRELAFCTALGFSQKSKG</sequence>
<proteinExistence type="predicted"/>
<protein>
    <submittedName>
        <fullName evidence="2">Uncharacterized protein</fullName>
    </submittedName>
</protein>
<keyword evidence="3" id="KW-1185">Reference proteome</keyword>
<evidence type="ECO:0000256" key="1">
    <source>
        <dbReference type="SAM" id="MobiDB-lite"/>
    </source>
</evidence>
<evidence type="ECO:0000313" key="3">
    <source>
        <dbReference type="Proteomes" id="UP000737018"/>
    </source>
</evidence>
<evidence type="ECO:0000313" key="2">
    <source>
        <dbReference type="EMBL" id="KAF3963489.1"/>
    </source>
</evidence>
<feature type="region of interest" description="Disordered" evidence="1">
    <location>
        <begin position="1"/>
        <end position="30"/>
    </location>
</feature>
<comment type="caution">
    <text evidence="2">The sequence shown here is derived from an EMBL/GenBank/DDBJ whole genome shotgun (WGS) entry which is preliminary data.</text>
</comment>
<organism evidence="2 3">
    <name type="scientific">Castanea mollissima</name>
    <name type="common">Chinese chestnut</name>
    <dbReference type="NCBI Taxonomy" id="60419"/>
    <lineage>
        <taxon>Eukaryota</taxon>
        <taxon>Viridiplantae</taxon>
        <taxon>Streptophyta</taxon>
        <taxon>Embryophyta</taxon>
        <taxon>Tracheophyta</taxon>
        <taxon>Spermatophyta</taxon>
        <taxon>Magnoliopsida</taxon>
        <taxon>eudicotyledons</taxon>
        <taxon>Gunneridae</taxon>
        <taxon>Pentapetalae</taxon>
        <taxon>rosids</taxon>
        <taxon>fabids</taxon>
        <taxon>Fagales</taxon>
        <taxon>Fagaceae</taxon>
        <taxon>Castanea</taxon>
    </lineage>
</organism>